<reference evidence="3 4" key="1">
    <citation type="submission" date="2019-03" db="EMBL/GenBank/DDBJ databases">
        <title>Genomics of glacier-inhabiting Cryobacterium strains.</title>
        <authorList>
            <person name="Liu Q."/>
            <person name="Xin Y.-H."/>
        </authorList>
    </citation>
    <scope>NUCLEOTIDE SEQUENCE [LARGE SCALE GENOMIC DNA]</scope>
    <source>
        <strain evidence="3 4">Hh14</strain>
    </source>
</reference>
<dbReference type="OrthoDB" id="8156917at2"/>
<evidence type="ECO:0000256" key="2">
    <source>
        <dbReference type="SAM" id="Phobius"/>
    </source>
</evidence>
<dbReference type="PANTHER" id="PTHR43543">
    <property type="entry name" value="MALONIC SEMIALDEHYDE REDUCTASE RUTE-RELATED"/>
    <property type="match status" value="1"/>
</dbReference>
<dbReference type="GO" id="GO:0016491">
    <property type="term" value="F:oxidoreductase activity"/>
    <property type="evidence" value="ECO:0007669"/>
    <property type="project" value="InterPro"/>
</dbReference>
<accession>A0A4R9A8L1</accession>
<dbReference type="Gene3D" id="3.40.109.10">
    <property type="entry name" value="NADH Oxidase"/>
    <property type="match status" value="1"/>
</dbReference>
<dbReference type="RefSeq" id="WP_134518370.1">
    <property type="nucleotide sequence ID" value="NZ_SOHE01000018.1"/>
</dbReference>
<evidence type="ECO:0000256" key="1">
    <source>
        <dbReference type="SAM" id="MobiDB-lite"/>
    </source>
</evidence>
<dbReference type="NCBIfam" id="NF047509">
    <property type="entry name" value="Rv3131_FMN_oxido"/>
    <property type="match status" value="1"/>
</dbReference>
<feature type="region of interest" description="Disordered" evidence="1">
    <location>
        <begin position="1"/>
        <end position="29"/>
    </location>
</feature>
<keyword evidence="2" id="KW-0472">Membrane</keyword>
<keyword evidence="2" id="KW-1133">Transmembrane helix</keyword>
<feature type="transmembrane region" description="Helical" evidence="2">
    <location>
        <begin position="36"/>
        <end position="63"/>
    </location>
</feature>
<sequence>MTQRILDQPAPLPQTPTTQAPATRIRSGKRHRMRRLTLIVSGCVVGVVAILLVAVLTVGGLFVTPKYLEPWAADYAAQFDDPRVQLAAYGLLAPNSHNMQPWIIELDPADVDAFSLYVDADRLTPAVDPLSRQILVSQGAFLQYLVVGAAHLGIDVAIELFPDGEYDEADLAASMTTRAVARIVLNPAAAGTETAAGAMAADFDSLFLSDTNRSPYSDESLTRAQVSSLAATADASVARLDLVTEAADVATLGAFGVRGSTIESGNADVAAESAGLFRANEAEKNNERYGFAVEGQGTSGFMKYLMQGALTMIPSINSAQSSADRDVAMATAAAAATPAYALISTQANSRTEQVEAGMLYGALSLRARSLGLVMQPISQVLEEYPMMAEPYAGIHAAYAPNGATVQMLVRVGTATTDYPVTMRRGVESLLR</sequence>
<comment type="caution">
    <text evidence="3">The sequence shown here is derived from an EMBL/GenBank/DDBJ whole genome shotgun (WGS) entry which is preliminary data.</text>
</comment>
<gene>
    <name evidence="3" type="ORF">E3T55_04445</name>
</gene>
<evidence type="ECO:0008006" key="5">
    <source>
        <dbReference type="Google" id="ProtNLM"/>
    </source>
</evidence>
<dbReference type="EMBL" id="SOHE01000018">
    <property type="protein sequence ID" value="TFD53946.1"/>
    <property type="molecule type" value="Genomic_DNA"/>
</dbReference>
<proteinExistence type="predicted"/>
<dbReference type="InterPro" id="IPR000415">
    <property type="entry name" value="Nitroreductase-like"/>
</dbReference>
<dbReference type="AlphaFoldDB" id="A0A4R9A8L1"/>
<dbReference type="PANTHER" id="PTHR43543:SF1">
    <property type="entry name" value="MALONIC SEMIALDEHYDE REDUCTASE RUTE-RELATED"/>
    <property type="match status" value="1"/>
</dbReference>
<dbReference type="SUPFAM" id="SSF55469">
    <property type="entry name" value="FMN-dependent nitroreductase-like"/>
    <property type="match status" value="1"/>
</dbReference>
<keyword evidence="2" id="KW-0812">Transmembrane</keyword>
<keyword evidence="4" id="KW-1185">Reference proteome</keyword>
<evidence type="ECO:0000313" key="4">
    <source>
        <dbReference type="Proteomes" id="UP000297447"/>
    </source>
</evidence>
<name>A0A4R9A8L1_9MICO</name>
<dbReference type="InterPro" id="IPR050461">
    <property type="entry name" value="Nitroreductase_HadB/RutE"/>
</dbReference>
<evidence type="ECO:0000313" key="3">
    <source>
        <dbReference type="EMBL" id="TFD53946.1"/>
    </source>
</evidence>
<dbReference type="Proteomes" id="UP000297447">
    <property type="component" value="Unassembled WGS sequence"/>
</dbReference>
<protein>
    <recommendedName>
        <fullName evidence="5">Nitroreductase domain-containing protein</fullName>
    </recommendedName>
</protein>
<organism evidence="3 4">
    <name type="scientific">Cryobacterium frigoriphilum</name>
    <dbReference type="NCBI Taxonomy" id="1259150"/>
    <lineage>
        <taxon>Bacteria</taxon>
        <taxon>Bacillati</taxon>
        <taxon>Actinomycetota</taxon>
        <taxon>Actinomycetes</taxon>
        <taxon>Micrococcales</taxon>
        <taxon>Microbacteriaceae</taxon>
        <taxon>Cryobacterium</taxon>
    </lineage>
</organism>